<dbReference type="InParanoid" id="A0A0C2ZCG7"/>
<reference evidence="2" key="2">
    <citation type="submission" date="2015-01" db="EMBL/GenBank/DDBJ databases">
        <title>Evolutionary Origins and Diversification of the Mycorrhizal Mutualists.</title>
        <authorList>
            <consortium name="DOE Joint Genome Institute"/>
            <consortium name="Mycorrhizal Genomics Consortium"/>
            <person name="Kohler A."/>
            <person name="Kuo A."/>
            <person name="Nagy L.G."/>
            <person name="Floudas D."/>
            <person name="Copeland A."/>
            <person name="Barry K.W."/>
            <person name="Cichocki N."/>
            <person name="Veneault-Fourrey C."/>
            <person name="LaButti K."/>
            <person name="Lindquist E.A."/>
            <person name="Lipzen A."/>
            <person name="Lundell T."/>
            <person name="Morin E."/>
            <person name="Murat C."/>
            <person name="Riley R."/>
            <person name="Ohm R."/>
            <person name="Sun H."/>
            <person name="Tunlid A."/>
            <person name="Henrissat B."/>
            <person name="Grigoriev I.V."/>
            <person name="Hibbett D.S."/>
            <person name="Martin F."/>
        </authorList>
    </citation>
    <scope>NUCLEOTIDE SEQUENCE [LARGE SCALE GENOMIC DNA]</scope>
    <source>
        <strain evidence="2">Foug A</strain>
    </source>
</reference>
<keyword evidence="2" id="KW-1185">Reference proteome</keyword>
<name>A0A0C2ZCG7_9AGAM</name>
<evidence type="ECO:0000313" key="2">
    <source>
        <dbReference type="Proteomes" id="UP000053989"/>
    </source>
</evidence>
<sequence>MPGRPISRVHQCRPSVTRYLWASSTFLCFRAVLLFSSSMNHAAMTTSPRYLIYMLHKSLYLSHSLTCTTCDLIPSWQAFPTFPLSSSFHFTPHAACTFSSGGARSASMHDEGSYAHVRFNGTGCFTLFYYLFL</sequence>
<dbReference type="Proteomes" id="UP000053989">
    <property type="component" value="Unassembled WGS sequence"/>
</dbReference>
<dbReference type="EMBL" id="KN822072">
    <property type="protein sequence ID" value="KIM59518.1"/>
    <property type="molecule type" value="Genomic_DNA"/>
</dbReference>
<protein>
    <submittedName>
        <fullName evidence="1">Uncharacterized protein</fullName>
    </submittedName>
</protein>
<dbReference type="AlphaFoldDB" id="A0A0C2ZCG7"/>
<reference evidence="1 2" key="1">
    <citation type="submission" date="2014-04" db="EMBL/GenBank/DDBJ databases">
        <authorList>
            <consortium name="DOE Joint Genome Institute"/>
            <person name="Kuo A."/>
            <person name="Kohler A."/>
            <person name="Nagy L.G."/>
            <person name="Floudas D."/>
            <person name="Copeland A."/>
            <person name="Barry K.W."/>
            <person name="Cichocki N."/>
            <person name="Veneault-Fourrey C."/>
            <person name="LaButti K."/>
            <person name="Lindquist E.A."/>
            <person name="Lipzen A."/>
            <person name="Lundell T."/>
            <person name="Morin E."/>
            <person name="Murat C."/>
            <person name="Sun H."/>
            <person name="Tunlid A."/>
            <person name="Henrissat B."/>
            <person name="Grigoriev I.V."/>
            <person name="Hibbett D.S."/>
            <person name="Martin F."/>
            <person name="Nordberg H.P."/>
            <person name="Cantor M.N."/>
            <person name="Hua S.X."/>
        </authorList>
    </citation>
    <scope>NUCLEOTIDE SEQUENCE [LARGE SCALE GENOMIC DNA]</scope>
    <source>
        <strain evidence="1 2">Foug A</strain>
    </source>
</reference>
<proteinExistence type="predicted"/>
<organism evidence="1 2">
    <name type="scientific">Scleroderma citrinum Foug A</name>
    <dbReference type="NCBI Taxonomy" id="1036808"/>
    <lineage>
        <taxon>Eukaryota</taxon>
        <taxon>Fungi</taxon>
        <taxon>Dikarya</taxon>
        <taxon>Basidiomycota</taxon>
        <taxon>Agaricomycotina</taxon>
        <taxon>Agaricomycetes</taxon>
        <taxon>Agaricomycetidae</taxon>
        <taxon>Boletales</taxon>
        <taxon>Sclerodermatineae</taxon>
        <taxon>Sclerodermataceae</taxon>
        <taxon>Scleroderma</taxon>
    </lineage>
</organism>
<accession>A0A0C2ZCG7</accession>
<dbReference type="HOGENOM" id="CLU_1907934_0_0_1"/>
<evidence type="ECO:0000313" key="1">
    <source>
        <dbReference type="EMBL" id="KIM59518.1"/>
    </source>
</evidence>
<gene>
    <name evidence="1" type="ORF">SCLCIDRAFT_993183</name>
</gene>